<dbReference type="AlphaFoldDB" id="A0A1I6Q5G6"/>
<evidence type="ECO:0000313" key="3">
    <source>
        <dbReference type="Proteomes" id="UP000199199"/>
    </source>
</evidence>
<dbReference type="Proteomes" id="UP000199199">
    <property type="component" value="Unassembled WGS sequence"/>
</dbReference>
<organism evidence="2 3">
    <name type="scientific">Halostagnicola kamekurae</name>
    <dbReference type="NCBI Taxonomy" id="619731"/>
    <lineage>
        <taxon>Archaea</taxon>
        <taxon>Methanobacteriati</taxon>
        <taxon>Methanobacteriota</taxon>
        <taxon>Stenosarchaea group</taxon>
        <taxon>Halobacteria</taxon>
        <taxon>Halobacteriales</taxon>
        <taxon>Natrialbaceae</taxon>
        <taxon>Halostagnicola</taxon>
    </lineage>
</organism>
<evidence type="ECO:0000313" key="2">
    <source>
        <dbReference type="EMBL" id="SFS47682.1"/>
    </source>
</evidence>
<dbReference type="Pfam" id="PF23455">
    <property type="entry name" value="DUF7129"/>
    <property type="match status" value="1"/>
</dbReference>
<evidence type="ECO:0000259" key="1">
    <source>
        <dbReference type="Pfam" id="PF23455"/>
    </source>
</evidence>
<dbReference type="OrthoDB" id="280213at2157"/>
<name>A0A1I6Q5G6_9EURY</name>
<keyword evidence="3" id="KW-1185">Reference proteome</keyword>
<dbReference type="NCBIfam" id="NF033497">
    <property type="entry name" value="rubre_like_arch"/>
    <property type="match status" value="1"/>
</dbReference>
<accession>A0A1I6Q5G6</accession>
<dbReference type="RefSeq" id="WP_139231136.1">
    <property type="nucleotide sequence ID" value="NZ_FOZS01000001.1"/>
</dbReference>
<protein>
    <recommendedName>
        <fullName evidence="1">DUF7129 domain-containing protein</fullName>
    </recommendedName>
</protein>
<dbReference type="SUPFAM" id="SSF57802">
    <property type="entry name" value="Rubredoxin-like"/>
    <property type="match status" value="1"/>
</dbReference>
<proteinExistence type="predicted"/>
<dbReference type="InterPro" id="IPR055553">
    <property type="entry name" value="DUF7129"/>
</dbReference>
<sequence>MKDVTTNPDEESTYECFACGAVTQATSPIDCPECGADMRNREIPVE</sequence>
<feature type="domain" description="DUF7129" evidence="1">
    <location>
        <begin position="9"/>
        <end position="46"/>
    </location>
</feature>
<gene>
    <name evidence="2" type="ORF">SAMN04488556_0995</name>
</gene>
<dbReference type="EMBL" id="FOZS01000001">
    <property type="protein sequence ID" value="SFS47682.1"/>
    <property type="molecule type" value="Genomic_DNA"/>
</dbReference>
<reference evidence="3" key="1">
    <citation type="submission" date="2016-10" db="EMBL/GenBank/DDBJ databases">
        <authorList>
            <person name="Varghese N."/>
            <person name="Submissions S."/>
        </authorList>
    </citation>
    <scope>NUCLEOTIDE SEQUENCE [LARGE SCALE GENOMIC DNA]</scope>
    <source>
        <strain evidence="3">DSM 22427</strain>
    </source>
</reference>